<organism evidence="1 2">
    <name type="scientific">Clostridium botulinum</name>
    <dbReference type="NCBI Taxonomy" id="1491"/>
    <lineage>
        <taxon>Bacteria</taxon>
        <taxon>Bacillati</taxon>
        <taxon>Bacillota</taxon>
        <taxon>Clostridia</taxon>
        <taxon>Eubacteriales</taxon>
        <taxon>Clostridiaceae</taxon>
        <taxon>Clostridium</taxon>
    </lineage>
</organism>
<evidence type="ECO:0000313" key="2">
    <source>
        <dbReference type="Proteomes" id="UP000037540"/>
    </source>
</evidence>
<comment type="caution">
    <text evidence="1">The sequence shown here is derived from an EMBL/GenBank/DDBJ whole genome shotgun (WGS) entry which is preliminary data.</text>
</comment>
<reference evidence="1 2" key="1">
    <citation type="submission" date="2015-07" db="EMBL/GenBank/DDBJ databases">
        <title>Draft genome sequences of 17 French Clostridium botulinum group III.</title>
        <authorList>
            <person name="Woudstra C."/>
            <person name="Le Marechal C."/>
            <person name="Souillard R."/>
            <person name="Bayon-Auboyer M.-H."/>
            <person name="Dessouter D."/>
            <person name="Fach P."/>
        </authorList>
    </citation>
    <scope>NUCLEOTIDE SEQUENCE [LARGE SCALE GENOMIC DNA]</scope>
    <source>
        <strain evidence="1 2">12LNRI-CD</strain>
    </source>
</reference>
<proteinExistence type="predicted"/>
<dbReference type="RefSeq" id="WP_019279136.1">
    <property type="nucleotide sequence ID" value="NZ_LGVO01000048.1"/>
</dbReference>
<dbReference type="AlphaFoldDB" id="A0A9Q1UYB5"/>
<dbReference type="Proteomes" id="UP000037540">
    <property type="component" value="Unassembled WGS sequence"/>
</dbReference>
<sequence length="273" mass="32479">MFLYILNMNKENMIKIGIATGVERIKQHLRTYEELIDLDGSFIITAKDDNTIRILEKQLLEDYCEFEIISNKFKGLDGSTELRKIEILDNLLDDIQYKSNKFPYKNIQIKKGIVISINKHKQLQKVKRRTSKLISIEKHENNKIIIKEFINNLINDKNNIKSFTILKPNIGLAEKFEIIFNKDCNWWIPIEKLTSSYNKNNSECICIINFRVRYFKDKKRLILYFNIKNLEQTSELTLEKDIKTFYINIIKIIKQCNILSDNKIVDLYDWNIL</sequence>
<name>A0A9Q1UYB5_CLOBO</name>
<dbReference type="EMBL" id="LGVR01000031">
    <property type="protein sequence ID" value="KOA88186.1"/>
    <property type="molecule type" value="Genomic_DNA"/>
</dbReference>
<evidence type="ECO:0000313" key="1">
    <source>
        <dbReference type="EMBL" id="KOA88186.1"/>
    </source>
</evidence>
<accession>A0A9Q1UYB5</accession>
<gene>
    <name evidence="1" type="ORF">ADU74_06865</name>
</gene>
<protein>
    <submittedName>
        <fullName evidence="1">Uncharacterized protein</fullName>
    </submittedName>
</protein>